<evidence type="ECO:0000313" key="4">
    <source>
        <dbReference type="Proteomes" id="UP000252517"/>
    </source>
</evidence>
<dbReference type="Pfam" id="PF13439">
    <property type="entry name" value="Glyco_transf_4"/>
    <property type="match status" value="1"/>
</dbReference>
<evidence type="ECO:0000259" key="2">
    <source>
        <dbReference type="Pfam" id="PF13439"/>
    </source>
</evidence>
<dbReference type="OrthoDB" id="9781738at2"/>
<sequence>MAGGVERMATAMMNEMVKRGFKVGLLTWDEKNAEAHYDLAPQIEWMQLDMGHPDKAAGWRLRLRRQIRIRSLIKNFKPDVTIAFQVGAFIATKTALLGTKIPIIAAERNSPDLFDHIQHGKRLRRRSNLFLATSDCITVQLESYRMKYPAFLRKRIVSIPNPVWQPLKSPHINSQAAPKQLILSMGRLSYQKNQTFLLRAFALIANKNPDWTLALVGDGEAASELRKLADELKLTDQVIFAGSVKNVSDWYEKSAFLAFPSLWEGFPNALVEALSHGIPAIGLQSTSGVNELLQDGYNGLLVTSTEAAFADAMQRMIVSPDMLQDMGKMAIESVKNYEASHIFDRWQKLFTDLAKRPK</sequence>
<dbReference type="Proteomes" id="UP000252517">
    <property type="component" value="Unassembled WGS sequence"/>
</dbReference>
<dbReference type="CDD" id="cd03820">
    <property type="entry name" value="GT4_AmsD-like"/>
    <property type="match status" value="1"/>
</dbReference>
<dbReference type="EMBL" id="JPWH01000001">
    <property type="protein sequence ID" value="RCK54047.1"/>
    <property type="molecule type" value="Genomic_DNA"/>
</dbReference>
<keyword evidence="3" id="KW-0808">Transferase</keyword>
<proteinExistence type="predicted"/>
<feature type="domain" description="Glycosyltransferase subfamily 4-like N-terminal" evidence="2">
    <location>
        <begin position="3"/>
        <end position="163"/>
    </location>
</feature>
<accession>A0A367XK58</accession>
<evidence type="ECO:0000313" key="3">
    <source>
        <dbReference type="EMBL" id="RCK54047.1"/>
    </source>
</evidence>
<dbReference type="InterPro" id="IPR028098">
    <property type="entry name" value="Glyco_trans_4-like_N"/>
</dbReference>
<protein>
    <submittedName>
        <fullName evidence="3">Glycosyl transferase family 1</fullName>
    </submittedName>
</protein>
<name>A0A367XK58_9PROT</name>
<evidence type="ECO:0000259" key="1">
    <source>
        <dbReference type="Pfam" id="PF00534"/>
    </source>
</evidence>
<dbReference type="Gene3D" id="3.40.50.2000">
    <property type="entry name" value="Glycogen Phosphorylase B"/>
    <property type="match status" value="2"/>
</dbReference>
<dbReference type="PANTHER" id="PTHR45947">
    <property type="entry name" value="SULFOQUINOVOSYL TRANSFERASE SQD2"/>
    <property type="match status" value="1"/>
</dbReference>
<dbReference type="InterPro" id="IPR001296">
    <property type="entry name" value="Glyco_trans_1"/>
</dbReference>
<dbReference type="PANTHER" id="PTHR45947:SF3">
    <property type="entry name" value="SULFOQUINOVOSYL TRANSFERASE SQD2"/>
    <property type="match status" value="1"/>
</dbReference>
<organism evidence="3 4">
    <name type="scientific">Thalassospira profundimaris</name>
    <dbReference type="NCBI Taxonomy" id="502049"/>
    <lineage>
        <taxon>Bacteria</taxon>
        <taxon>Pseudomonadati</taxon>
        <taxon>Pseudomonadota</taxon>
        <taxon>Alphaproteobacteria</taxon>
        <taxon>Rhodospirillales</taxon>
        <taxon>Thalassospiraceae</taxon>
        <taxon>Thalassospira</taxon>
    </lineage>
</organism>
<dbReference type="GO" id="GO:0016757">
    <property type="term" value="F:glycosyltransferase activity"/>
    <property type="evidence" value="ECO:0007669"/>
    <property type="project" value="InterPro"/>
</dbReference>
<feature type="domain" description="Glycosyl transferase family 1" evidence="1">
    <location>
        <begin position="178"/>
        <end position="331"/>
    </location>
</feature>
<gene>
    <name evidence="3" type="ORF">TH25_01490</name>
</gene>
<reference evidence="3 4" key="1">
    <citation type="submission" date="2014-07" db="EMBL/GenBank/DDBJ databases">
        <title>Draft genome sequence of Thalassospira profundimaris S25-3-2.</title>
        <authorList>
            <person name="Lai Q."/>
            <person name="Shao Z."/>
        </authorList>
    </citation>
    <scope>NUCLEOTIDE SEQUENCE [LARGE SCALE GENOMIC DNA]</scope>
    <source>
        <strain evidence="3 4">S25-3-2</strain>
    </source>
</reference>
<comment type="caution">
    <text evidence="3">The sequence shown here is derived from an EMBL/GenBank/DDBJ whole genome shotgun (WGS) entry which is preliminary data.</text>
</comment>
<dbReference type="Pfam" id="PF00534">
    <property type="entry name" value="Glycos_transf_1"/>
    <property type="match status" value="1"/>
</dbReference>
<dbReference type="AlphaFoldDB" id="A0A367XK58"/>
<dbReference type="InterPro" id="IPR050194">
    <property type="entry name" value="Glycosyltransferase_grp1"/>
</dbReference>
<dbReference type="SUPFAM" id="SSF53756">
    <property type="entry name" value="UDP-Glycosyltransferase/glycogen phosphorylase"/>
    <property type="match status" value="1"/>
</dbReference>